<proteinExistence type="predicted"/>
<dbReference type="PANTHER" id="PTHR33284">
    <property type="entry name" value="RIBOSOMAL PROTEIN L25/GLN-TRNA SYNTHETASE, ANTI-CODON-BINDING DOMAIN-CONTAINING PROTEIN"/>
    <property type="match status" value="1"/>
</dbReference>
<dbReference type="OrthoDB" id="193674at2759"/>
<keyword evidence="3" id="KW-1185">Reference proteome</keyword>
<dbReference type="InterPro" id="IPR037121">
    <property type="entry name" value="Ribosomal_bL25_C"/>
</dbReference>
<reference evidence="2 3" key="1">
    <citation type="journal article" date="2014" name="Nature">
        <title>The genome of the recently domesticated crop plant sugar beet (Beta vulgaris).</title>
        <authorList>
            <person name="Dohm J.C."/>
            <person name="Minoche A.E."/>
            <person name="Holtgrawe D."/>
            <person name="Capella-Gutierrez S."/>
            <person name="Zakrzewski F."/>
            <person name="Tafer H."/>
            <person name="Rupp O."/>
            <person name="Sorensen T.R."/>
            <person name="Stracke R."/>
            <person name="Reinhardt R."/>
            <person name="Goesmann A."/>
            <person name="Kraft T."/>
            <person name="Schulz B."/>
            <person name="Stadler P.F."/>
            <person name="Schmidt T."/>
            <person name="Gabaldon T."/>
            <person name="Lehrach H."/>
            <person name="Weisshaar B."/>
            <person name="Himmelbauer H."/>
        </authorList>
    </citation>
    <scope>NUCLEOTIDE SEQUENCE [LARGE SCALE GENOMIC DNA]</scope>
    <source>
        <tissue evidence="2">Taproot</tissue>
    </source>
</reference>
<evidence type="ECO:0000313" key="3">
    <source>
        <dbReference type="Proteomes" id="UP000035740"/>
    </source>
</evidence>
<dbReference type="GO" id="GO:0008097">
    <property type="term" value="F:5S rRNA binding"/>
    <property type="evidence" value="ECO:0007669"/>
    <property type="project" value="TreeGrafter"/>
</dbReference>
<accession>A0A0J7YPQ1</accession>
<dbReference type="InterPro" id="IPR011035">
    <property type="entry name" value="Ribosomal_bL25/Gln-tRNA_synth"/>
</dbReference>
<evidence type="ECO:0000259" key="1">
    <source>
        <dbReference type="Pfam" id="PF14693"/>
    </source>
</evidence>
<dbReference type="GO" id="GO:0022625">
    <property type="term" value="C:cytosolic large ribosomal subunit"/>
    <property type="evidence" value="ECO:0007669"/>
    <property type="project" value="TreeGrafter"/>
</dbReference>
<evidence type="ECO:0000313" key="2">
    <source>
        <dbReference type="EMBL" id="KMS65541.1"/>
    </source>
</evidence>
<protein>
    <recommendedName>
        <fullName evidence="1">Large ribosomal subunit protein bL25 beta domain-containing protein</fullName>
    </recommendedName>
</protein>
<organism evidence="2 3">
    <name type="scientific">Beta vulgaris subsp. vulgaris</name>
    <name type="common">Beet</name>
    <dbReference type="NCBI Taxonomy" id="3555"/>
    <lineage>
        <taxon>Eukaryota</taxon>
        <taxon>Viridiplantae</taxon>
        <taxon>Streptophyta</taxon>
        <taxon>Embryophyta</taxon>
        <taxon>Tracheophyta</taxon>
        <taxon>Spermatophyta</taxon>
        <taxon>Magnoliopsida</taxon>
        <taxon>eudicotyledons</taxon>
        <taxon>Gunneridae</taxon>
        <taxon>Pentapetalae</taxon>
        <taxon>Caryophyllales</taxon>
        <taxon>Chenopodiaceae</taxon>
        <taxon>Betoideae</taxon>
        <taxon>Beta</taxon>
    </lineage>
</organism>
<dbReference type="InterPro" id="IPR020057">
    <property type="entry name" value="Ribosomal_bL25_b-dom"/>
</dbReference>
<feature type="non-terminal residue" evidence="2">
    <location>
        <position position="1"/>
    </location>
</feature>
<dbReference type="SUPFAM" id="SSF50715">
    <property type="entry name" value="Ribosomal protein L25-like"/>
    <property type="match status" value="1"/>
</dbReference>
<dbReference type="Pfam" id="PF14693">
    <property type="entry name" value="Ribosomal_TL5_C"/>
    <property type="match status" value="1"/>
</dbReference>
<gene>
    <name evidence="2" type="ORF">BVRB_034930</name>
</gene>
<dbReference type="Gramene" id="KMS65541">
    <property type="protein sequence ID" value="KMS65541"/>
    <property type="gene ID" value="BVRB_034930"/>
</dbReference>
<dbReference type="GO" id="GO:0006412">
    <property type="term" value="P:translation"/>
    <property type="evidence" value="ECO:0007669"/>
    <property type="project" value="InterPro"/>
</dbReference>
<sequence>PAIIHGRRPDDKLLVTFDHRDIARVRRTPWFWNTVYDINVEGKGTFRVIPRCHQRHYMYYHNTVNVTFMKFEPFKKYLIQVPVLLENQEVCMGIKRGGLLSYNQDYYKCWWAGDENIPQKITIDIRNMDIGDVAHNRNIDIPPELLPHLPHHQYTFASITGGQSLESQSAMNEA</sequence>
<dbReference type="PANTHER" id="PTHR33284:SF1">
    <property type="entry name" value="RIBOSOMAL PROTEIN L25_GLN-TRNA SYNTHETASE, ANTI-CODON-BINDING DOMAIN-CONTAINING PROTEIN"/>
    <property type="match status" value="1"/>
</dbReference>
<dbReference type="EMBL" id="KQ107109">
    <property type="protein sequence ID" value="KMS65541.1"/>
    <property type="molecule type" value="Genomic_DNA"/>
</dbReference>
<dbReference type="AlphaFoldDB" id="A0A0J7YPQ1"/>
<dbReference type="Gene3D" id="2.170.120.20">
    <property type="entry name" value="Ribosomal protein L25, beta domain"/>
    <property type="match status" value="1"/>
</dbReference>
<dbReference type="InterPro" id="IPR020930">
    <property type="entry name" value="Ribosomal_uL5_bac-type"/>
</dbReference>
<dbReference type="GO" id="GO:0003735">
    <property type="term" value="F:structural constituent of ribosome"/>
    <property type="evidence" value="ECO:0007669"/>
    <property type="project" value="InterPro"/>
</dbReference>
<dbReference type="Proteomes" id="UP000035740">
    <property type="component" value="Unassembled WGS sequence"/>
</dbReference>
<feature type="domain" description="Large ribosomal subunit protein bL25 beta" evidence="1">
    <location>
        <begin position="79"/>
        <end position="159"/>
    </location>
</feature>
<name>A0A0J7YPQ1_BETVV</name>